<accession>A0ACB8T6W2</accession>
<proteinExistence type="predicted"/>
<evidence type="ECO:0000313" key="1">
    <source>
        <dbReference type="EMBL" id="KAI0064207.1"/>
    </source>
</evidence>
<organism evidence="1 2">
    <name type="scientific">Artomyces pyxidatus</name>
    <dbReference type="NCBI Taxonomy" id="48021"/>
    <lineage>
        <taxon>Eukaryota</taxon>
        <taxon>Fungi</taxon>
        <taxon>Dikarya</taxon>
        <taxon>Basidiomycota</taxon>
        <taxon>Agaricomycotina</taxon>
        <taxon>Agaricomycetes</taxon>
        <taxon>Russulales</taxon>
        <taxon>Auriscalpiaceae</taxon>
        <taxon>Artomyces</taxon>
    </lineage>
</organism>
<keyword evidence="2" id="KW-1185">Reference proteome</keyword>
<reference evidence="1" key="1">
    <citation type="submission" date="2021-03" db="EMBL/GenBank/DDBJ databases">
        <authorList>
            <consortium name="DOE Joint Genome Institute"/>
            <person name="Ahrendt S."/>
            <person name="Looney B.P."/>
            <person name="Miyauchi S."/>
            <person name="Morin E."/>
            <person name="Drula E."/>
            <person name="Courty P.E."/>
            <person name="Chicoki N."/>
            <person name="Fauchery L."/>
            <person name="Kohler A."/>
            <person name="Kuo A."/>
            <person name="Labutti K."/>
            <person name="Pangilinan J."/>
            <person name="Lipzen A."/>
            <person name="Riley R."/>
            <person name="Andreopoulos W."/>
            <person name="He G."/>
            <person name="Johnson J."/>
            <person name="Barry K.W."/>
            <person name="Grigoriev I.V."/>
            <person name="Nagy L."/>
            <person name="Hibbett D."/>
            <person name="Henrissat B."/>
            <person name="Matheny P.B."/>
            <person name="Labbe J."/>
            <person name="Martin F."/>
        </authorList>
    </citation>
    <scope>NUCLEOTIDE SEQUENCE</scope>
    <source>
        <strain evidence="1">HHB10654</strain>
    </source>
</reference>
<reference evidence="1" key="2">
    <citation type="journal article" date="2022" name="New Phytol.">
        <title>Evolutionary transition to the ectomycorrhizal habit in the genomes of a hyperdiverse lineage of mushroom-forming fungi.</title>
        <authorList>
            <person name="Looney B."/>
            <person name="Miyauchi S."/>
            <person name="Morin E."/>
            <person name="Drula E."/>
            <person name="Courty P.E."/>
            <person name="Kohler A."/>
            <person name="Kuo A."/>
            <person name="LaButti K."/>
            <person name="Pangilinan J."/>
            <person name="Lipzen A."/>
            <person name="Riley R."/>
            <person name="Andreopoulos W."/>
            <person name="He G."/>
            <person name="Johnson J."/>
            <person name="Nolan M."/>
            <person name="Tritt A."/>
            <person name="Barry K.W."/>
            <person name="Grigoriev I.V."/>
            <person name="Nagy L.G."/>
            <person name="Hibbett D."/>
            <person name="Henrissat B."/>
            <person name="Matheny P.B."/>
            <person name="Labbe J."/>
            <person name="Martin F.M."/>
        </authorList>
    </citation>
    <scope>NUCLEOTIDE SEQUENCE</scope>
    <source>
        <strain evidence="1">HHB10654</strain>
    </source>
</reference>
<comment type="caution">
    <text evidence="1">The sequence shown here is derived from an EMBL/GenBank/DDBJ whole genome shotgun (WGS) entry which is preliminary data.</text>
</comment>
<protein>
    <submittedName>
        <fullName evidence="1">Uncharacterized protein</fullName>
    </submittedName>
</protein>
<evidence type="ECO:0000313" key="2">
    <source>
        <dbReference type="Proteomes" id="UP000814140"/>
    </source>
</evidence>
<sequence length="229" mass="24027">MCYFTPSGAAICCFLEPLDEIPIPSPFPDAHICLSGLGVTLTGVLDGTPSSMDQPLLTPIDPEPTGLGMGGGSTLFPPLDYDFPVPDGAGAPPPPAPLLKDLDSFSDGTALGSFNYSLTSEQDEGRPSVAFSPTHPTRSIEIWRDHVLRCTTMEASVNCEERATKRRRLAEVGRLGNERPSTLSASGRPLPTVPESPRASAQGVGSDEPVPRDLGDVVIRPPSAPPGLG</sequence>
<dbReference type="EMBL" id="MU277199">
    <property type="protein sequence ID" value="KAI0064207.1"/>
    <property type="molecule type" value="Genomic_DNA"/>
</dbReference>
<name>A0ACB8T6W2_9AGAM</name>
<gene>
    <name evidence="1" type="ORF">BV25DRAFT_1837013</name>
</gene>
<dbReference type="Proteomes" id="UP000814140">
    <property type="component" value="Unassembled WGS sequence"/>
</dbReference>